<dbReference type="InterPro" id="IPR043502">
    <property type="entry name" value="DNA/RNA_pol_sf"/>
</dbReference>
<dbReference type="Pfam" id="PF00078">
    <property type="entry name" value="RVT_1"/>
    <property type="match status" value="1"/>
</dbReference>
<dbReference type="Gene3D" id="3.60.10.10">
    <property type="entry name" value="Endonuclease/exonuclease/phosphatase"/>
    <property type="match status" value="1"/>
</dbReference>
<keyword evidence="3" id="KW-1185">Reference proteome</keyword>
<dbReference type="OrthoDB" id="5985125at2759"/>
<organism evidence="2 3">
    <name type="scientific">Paramuricea clavata</name>
    <name type="common">Red gorgonian</name>
    <name type="synonym">Violescent sea-whip</name>
    <dbReference type="NCBI Taxonomy" id="317549"/>
    <lineage>
        <taxon>Eukaryota</taxon>
        <taxon>Metazoa</taxon>
        <taxon>Cnidaria</taxon>
        <taxon>Anthozoa</taxon>
        <taxon>Octocorallia</taxon>
        <taxon>Malacalcyonacea</taxon>
        <taxon>Plexauridae</taxon>
        <taxon>Paramuricea</taxon>
    </lineage>
</organism>
<evidence type="ECO:0000259" key="1">
    <source>
        <dbReference type="Pfam" id="PF00078"/>
    </source>
</evidence>
<protein>
    <recommendedName>
        <fullName evidence="1">Reverse transcriptase domain-containing protein</fullName>
    </recommendedName>
</protein>
<feature type="domain" description="Reverse transcriptase" evidence="1">
    <location>
        <begin position="317"/>
        <end position="433"/>
    </location>
</feature>
<evidence type="ECO:0000313" key="2">
    <source>
        <dbReference type="EMBL" id="CAB3986956.1"/>
    </source>
</evidence>
<evidence type="ECO:0000313" key="3">
    <source>
        <dbReference type="Proteomes" id="UP001152795"/>
    </source>
</evidence>
<dbReference type="Proteomes" id="UP001152795">
    <property type="component" value="Unassembled WGS sequence"/>
</dbReference>
<dbReference type="InterPro" id="IPR000477">
    <property type="entry name" value="RT_dom"/>
</dbReference>
<dbReference type="SUPFAM" id="SSF56219">
    <property type="entry name" value="DNase I-like"/>
    <property type="match status" value="1"/>
</dbReference>
<reference evidence="2" key="1">
    <citation type="submission" date="2020-04" db="EMBL/GenBank/DDBJ databases">
        <authorList>
            <person name="Alioto T."/>
            <person name="Alioto T."/>
            <person name="Gomez Garrido J."/>
        </authorList>
    </citation>
    <scope>NUCLEOTIDE SEQUENCE</scope>
    <source>
        <strain evidence="2">A484AB</strain>
    </source>
</reference>
<dbReference type="InterPro" id="IPR036691">
    <property type="entry name" value="Endo/exonu/phosph_ase_sf"/>
</dbReference>
<comment type="caution">
    <text evidence="2">The sequence shown here is derived from an EMBL/GenBank/DDBJ whole genome shotgun (WGS) entry which is preliminary data.</text>
</comment>
<dbReference type="PANTHER" id="PTHR47510">
    <property type="entry name" value="REVERSE TRANSCRIPTASE DOMAIN-CONTAINING PROTEIN"/>
    <property type="match status" value="1"/>
</dbReference>
<dbReference type="PANTHER" id="PTHR47510:SF3">
    <property type="entry name" value="ENDO_EXONUCLEASE_PHOSPHATASE DOMAIN-CONTAINING PROTEIN"/>
    <property type="match status" value="1"/>
</dbReference>
<name>A0A7D9HLR8_PARCT</name>
<accession>A0A7D9HLR8</accession>
<dbReference type="SUPFAM" id="SSF56672">
    <property type="entry name" value="DNA/RNA polymerases"/>
    <property type="match status" value="1"/>
</dbReference>
<proteinExistence type="predicted"/>
<sequence>MTEYSHLHNPRRSHATSTYLSHVSPSKKLMRGLHIAMNFSISMILISLSNDIATNPGPTCNFSIPPPNVQGLKISHLNTRSILTKIDTLRLEMKDKPFDIFSASETWLKPDISVSEVALPGYSIIRMDCQNKIGGGTAIYVRDGIPFKTHSDLMNNDLENCMIEVLRVKSKKLFICCIYRAPDNPLENYLSMLSNIILKLPNNSELIFIGRTLANTIKQRLSSNIIFSCIQLPQFNSTFEFKEIDVASVFKQLSTLKTNKSTGLDGISARLLKDAAATIAPTLTDMFNQSLKSSIFPKIWKDGKVTPIFKSGDRSNMSNYRPITVLPILSKILERFVHTQIYSYLSENKILSESQFSFRPKLSRSTTLAFFTDTILDNADNGLITASVFLDFSKAFNTVDHAILLCKLKSFGLDNNSLNWFESYLTNRQKKTSINNVIQLITCVSWCSAR</sequence>
<dbReference type="EMBL" id="CACRXK020001097">
    <property type="protein sequence ID" value="CAB3986956.1"/>
    <property type="molecule type" value="Genomic_DNA"/>
</dbReference>
<gene>
    <name evidence="2" type="ORF">PACLA_8A003226</name>
</gene>
<dbReference type="AlphaFoldDB" id="A0A7D9HLR8"/>